<feature type="transmembrane region" description="Helical" evidence="6">
    <location>
        <begin position="62"/>
        <end position="82"/>
    </location>
</feature>
<keyword evidence="5 6" id="KW-0472">Membrane</keyword>
<dbReference type="eggNOG" id="COG2271">
    <property type="taxonomic scope" value="Bacteria"/>
</dbReference>
<feature type="transmembrane region" description="Helical" evidence="6">
    <location>
        <begin position="133"/>
        <end position="150"/>
    </location>
</feature>
<dbReference type="PANTHER" id="PTHR12778:SF10">
    <property type="entry name" value="MAJOR FACILITATOR SUPERFAMILY DOMAIN-CONTAINING PROTEIN 3"/>
    <property type="match status" value="1"/>
</dbReference>
<protein>
    <submittedName>
        <fullName evidence="8">Muropeptide permease AmpG</fullName>
    </submittedName>
</protein>
<reference evidence="8 9" key="1">
    <citation type="journal article" date="2013" name="Genome Announc.">
        <title>Complete Genome Sequence of Glaciecola psychrophila Strain 170T.</title>
        <authorList>
            <person name="Yin J."/>
            <person name="Chen J."/>
            <person name="Liu G."/>
            <person name="Yu Y."/>
            <person name="Song L."/>
            <person name="Wang X."/>
            <person name="Qu X."/>
        </authorList>
    </citation>
    <scope>NUCLEOTIDE SEQUENCE [LARGE SCALE GENOMIC DNA]</scope>
    <source>
        <strain evidence="8 9">170</strain>
    </source>
</reference>
<feature type="transmembrane region" description="Helical" evidence="6">
    <location>
        <begin position="319"/>
        <end position="341"/>
    </location>
</feature>
<dbReference type="NCBIfam" id="TIGR00901">
    <property type="entry name" value="2A0125"/>
    <property type="match status" value="1"/>
</dbReference>
<dbReference type="GO" id="GO:0016020">
    <property type="term" value="C:membrane"/>
    <property type="evidence" value="ECO:0007669"/>
    <property type="project" value="UniProtKB-SubCell"/>
</dbReference>
<evidence type="ECO:0000313" key="9">
    <source>
        <dbReference type="Proteomes" id="UP000011864"/>
    </source>
</evidence>
<accession>M4S8R0</accession>
<feature type="domain" description="Major facilitator superfamily (MFS) profile" evidence="7">
    <location>
        <begin position="1"/>
        <end position="407"/>
    </location>
</feature>
<sequence>MLAIVAMAFVDPATQTLVVIAWAAMLLGFSSATQDIVIDAYRIESADTQLQALMSSSYIAGYRIGMLIAGAGSLVLASYFGSSMGEYDYLAWQTTYLIMAAMMSIGVITTLVVSEPQSNHLTQAQDKHHQLGFFLLFIFAVSGFVASFYLTASDAVSVKAALSTLITNSYLAGALVELVRLALALIVAGLIAKIVIASGLVQQKAILATYVEPVNDFFQRYGWSLAWLLLALIGLYRISDIVMGVIANVFYLDLGFTKPEIASVVKTFGLIMTIIGGFLGGLLSVRFGVLKILFLGALLSAITNLLFMLLTQVGNDMTLLYVVISADNLSAGLASAAFIAFLSSLTNISFTAVQYAIFSSLMTLLPKILGGYSGTIVESIGYQHFFLSTALMGIPVLVLIVLANKRFDIHRLGKR</sequence>
<dbReference type="STRING" id="1129794.C427_4938"/>
<dbReference type="GO" id="GO:0022857">
    <property type="term" value="F:transmembrane transporter activity"/>
    <property type="evidence" value="ECO:0007669"/>
    <property type="project" value="InterPro"/>
</dbReference>
<dbReference type="InterPro" id="IPR020846">
    <property type="entry name" value="MFS_dom"/>
</dbReference>
<feature type="transmembrane region" description="Helical" evidence="6">
    <location>
        <begin position="225"/>
        <end position="252"/>
    </location>
</feature>
<dbReference type="KEGG" id="gps:C427_4938"/>
<evidence type="ECO:0000256" key="6">
    <source>
        <dbReference type="SAM" id="Phobius"/>
    </source>
</evidence>
<dbReference type="Proteomes" id="UP000011864">
    <property type="component" value="Chromosome"/>
</dbReference>
<evidence type="ECO:0000313" key="8">
    <source>
        <dbReference type="EMBL" id="AGH47037.1"/>
    </source>
</evidence>
<feature type="transmembrane region" description="Helical" evidence="6">
    <location>
        <begin position="170"/>
        <end position="196"/>
    </location>
</feature>
<evidence type="ECO:0000256" key="4">
    <source>
        <dbReference type="ARBA" id="ARBA00022989"/>
    </source>
</evidence>
<dbReference type="PATRIC" id="fig|1129794.4.peg.4925"/>
<feature type="transmembrane region" description="Helical" evidence="6">
    <location>
        <begin position="20"/>
        <end position="41"/>
    </location>
</feature>
<organism evidence="8 9">
    <name type="scientific">Paraglaciecola psychrophila 170</name>
    <dbReference type="NCBI Taxonomy" id="1129794"/>
    <lineage>
        <taxon>Bacteria</taxon>
        <taxon>Pseudomonadati</taxon>
        <taxon>Pseudomonadota</taxon>
        <taxon>Gammaproteobacteria</taxon>
        <taxon>Alteromonadales</taxon>
        <taxon>Alteromonadaceae</taxon>
        <taxon>Paraglaciecola</taxon>
    </lineage>
</organism>
<dbReference type="EMBL" id="CP003837">
    <property type="protein sequence ID" value="AGH47037.1"/>
    <property type="molecule type" value="Genomic_DNA"/>
</dbReference>
<feature type="transmembrane region" description="Helical" evidence="6">
    <location>
        <begin position="385"/>
        <end position="404"/>
    </location>
</feature>
<evidence type="ECO:0000259" key="7">
    <source>
        <dbReference type="PROSITE" id="PS50850"/>
    </source>
</evidence>
<keyword evidence="2" id="KW-0813">Transport</keyword>
<gene>
    <name evidence="8" type="primary">ampG</name>
    <name evidence="8" type="ORF">C427_4938</name>
</gene>
<dbReference type="Gene3D" id="1.20.1250.20">
    <property type="entry name" value="MFS general substrate transporter like domains"/>
    <property type="match status" value="2"/>
</dbReference>
<dbReference type="AlphaFoldDB" id="M4S8R0"/>
<evidence type="ECO:0000256" key="2">
    <source>
        <dbReference type="ARBA" id="ARBA00022448"/>
    </source>
</evidence>
<dbReference type="InterPro" id="IPR036259">
    <property type="entry name" value="MFS_trans_sf"/>
</dbReference>
<dbReference type="SUPFAM" id="SSF103473">
    <property type="entry name" value="MFS general substrate transporter"/>
    <property type="match status" value="1"/>
</dbReference>
<comment type="subcellular location">
    <subcellularLocation>
        <location evidence="1">Membrane</location>
        <topology evidence="1">Multi-pass membrane protein</topology>
    </subcellularLocation>
</comment>
<evidence type="ECO:0000256" key="3">
    <source>
        <dbReference type="ARBA" id="ARBA00022692"/>
    </source>
</evidence>
<proteinExistence type="predicted"/>
<feature type="transmembrane region" description="Helical" evidence="6">
    <location>
        <begin position="264"/>
        <end position="285"/>
    </location>
</feature>
<dbReference type="HOGENOM" id="CLU_029352_1_2_6"/>
<keyword evidence="9" id="KW-1185">Reference proteome</keyword>
<evidence type="ECO:0000256" key="5">
    <source>
        <dbReference type="ARBA" id="ARBA00023136"/>
    </source>
</evidence>
<keyword evidence="4 6" id="KW-1133">Transmembrane helix</keyword>
<keyword evidence="3 6" id="KW-0812">Transmembrane</keyword>
<dbReference type="PROSITE" id="PS50850">
    <property type="entry name" value="MFS"/>
    <property type="match status" value="1"/>
</dbReference>
<name>M4S8R0_9ALTE</name>
<feature type="transmembrane region" description="Helical" evidence="6">
    <location>
        <begin position="94"/>
        <end position="113"/>
    </location>
</feature>
<feature type="transmembrane region" description="Helical" evidence="6">
    <location>
        <begin position="292"/>
        <end position="313"/>
    </location>
</feature>
<evidence type="ECO:0000256" key="1">
    <source>
        <dbReference type="ARBA" id="ARBA00004141"/>
    </source>
</evidence>
<dbReference type="PANTHER" id="PTHR12778">
    <property type="entry name" value="SOLUTE CARRIER FAMILY 33 ACETYL-COA TRANSPORTER -RELATED"/>
    <property type="match status" value="1"/>
</dbReference>
<dbReference type="InterPro" id="IPR004752">
    <property type="entry name" value="AmpG_permease/AT-1"/>
</dbReference>